<evidence type="ECO:0000313" key="24">
    <source>
        <dbReference type="EMBL" id="GJN35543.1"/>
    </source>
</evidence>
<keyword evidence="8" id="KW-0808">Transferase</keyword>
<evidence type="ECO:0000256" key="2">
    <source>
        <dbReference type="ARBA" id="ARBA00008684"/>
    </source>
</evidence>
<dbReference type="InterPro" id="IPR001611">
    <property type="entry name" value="Leu-rich_rpt"/>
</dbReference>
<dbReference type="InterPro" id="IPR003591">
    <property type="entry name" value="Leu-rich_rpt_typical-subtyp"/>
</dbReference>
<dbReference type="EMBL" id="BQKI01000088">
    <property type="protein sequence ID" value="GJN35543.1"/>
    <property type="molecule type" value="Genomic_DNA"/>
</dbReference>
<evidence type="ECO:0000256" key="11">
    <source>
        <dbReference type="ARBA" id="ARBA00022737"/>
    </source>
</evidence>
<keyword evidence="25" id="KW-1185">Reference proteome</keyword>
<keyword evidence="5" id="KW-0723">Serine/threonine-protein kinase</keyword>
<evidence type="ECO:0000256" key="3">
    <source>
        <dbReference type="ARBA" id="ARBA00012513"/>
    </source>
</evidence>
<dbReference type="FunFam" id="3.80.10.10:FF:000299">
    <property type="entry name" value="Piriformospora indica-insensitive protein 2"/>
    <property type="match status" value="1"/>
</dbReference>
<comment type="caution">
    <text evidence="24">The sequence shown here is derived from an EMBL/GenBank/DDBJ whole genome shotgun (WGS) entry which is preliminary data.</text>
</comment>
<evidence type="ECO:0000256" key="14">
    <source>
        <dbReference type="ARBA" id="ARBA00022840"/>
    </source>
</evidence>
<evidence type="ECO:0000256" key="16">
    <source>
        <dbReference type="ARBA" id="ARBA00023136"/>
    </source>
</evidence>
<dbReference type="Pfam" id="PF23598">
    <property type="entry name" value="LRR_14"/>
    <property type="match status" value="1"/>
</dbReference>
<name>A0AAV5FLD4_ELECO</name>
<protein>
    <recommendedName>
        <fullName evidence="3">non-specific serine/threonine protein kinase</fullName>
        <ecNumber evidence="3">2.7.11.1</ecNumber>
    </recommendedName>
</protein>
<evidence type="ECO:0000256" key="6">
    <source>
        <dbReference type="ARBA" id="ARBA00022553"/>
    </source>
</evidence>
<evidence type="ECO:0000256" key="22">
    <source>
        <dbReference type="SAM" id="Phobius"/>
    </source>
</evidence>
<dbReference type="FunFam" id="3.80.10.10:FF:000101">
    <property type="entry name" value="LRR receptor-like serine/threonine-protein kinase ERECTA"/>
    <property type="match status" value="1"/>
</dbReference>
<dbReference type="InterPro" id="IPR000719">
    <property type="entry name" value="Prot_kinase_dom"/>
</dbReference>
<dbReference type="GO" id="GO:0005524">
    <property type="term" value="F:ATP binding"/>
    <property type="evidence" value="ECO:0007669"/>
    <property type="project" value="UniProtKB-UniRule"/>
</dbReference>
<keyword evidence="17" id="KW-0675">Receptor</keyword>
<proteinExistence type="inferred from homology"/>
<keyword evidence="16 22" id="KW-0472">Membrane</keyword>
<keyword evidence="11" id="KW-0677">Repeat</keyword>
<comment type="catalytic activity">
    <reaction evidence="19">
        <text>L-threonyl-[protein] + ATP = O-phospho-L-threonyl-[protein] + ADP + H(+)</text>
        <dbReference type="Rhea" id="RHEA:46608"/>
        <dbReference type="Rhea" id="RHEA-COMP:11060"/>
        <dbReference type="Rhea" id="RHEA-COMP:11605"/>
        <dbReference type="ChEBI" id="CHEBI:15378"/>
        <dbReference type="ChEBI" id="CHEBI:30013"/>
        <dbReference type="ChEBI" id="CHEBI:30616"/>
        <dbReference type="ChEBI" id="CHEBI:61977"/>
        <dbReference type="ChEBI" id="CHEBI:456216"/>
        <dbReference type="EC" id="2.7.11.1"/>
    </reaction>
</comment>
<gene>
    <name evidence="24" type="primary">gb24330</name>
    <name evidence="24" type="ORF">PR202_gb24330</name>
</gene>
<dbReference type="Gene3D" id="3.30.200.20">
    <property type="entry name" value="Phosphorylase Kinase, domain 1"/>
    <property type="match status" value="1"/>
</dbReference>
<keyword evidence="14 21" id="KW-0067">ATP-binding</keyword>
<comment type="similarity">
    <text evidence="2">Belongs to the protein kinase superfamily. Ser/Thr protein kinase family.</text>
</comment>
<dbReference type="Gene3D" id="1.10.510.10">
    <property type="entry name" value="Transferase(Phosphotransferase) domain 1"/>
    <property type="match status" value="1"/>
</dbReference>
<organism evidence="24 25">
    <name type="scientific">Eleusine coracana subsp. coracana</name>
    <dbReference type="NCBI Taxonomy" id="191504"/>
    <lineage>
        <taxon>Eukaryota</taxon>
        <taxon>Viridiplantae</taxon>
        <taxon>Streptophyta</taxon>
        <taxon>Embryophyta</taxon>
        <taxon>Tracheophyta</taxon>
        <taxon>Spermatophyta</taxon>
        <taxon>Magnoliopsida</taxon>
        <taxon>Liliopsida</taxon>
        <taxon>Poales</taxon>
        <taxon>Poaceae</taxon>
        <taxon>PACMAD clade</taxon>
        <taxon>Chloridoideae</taxon>
        <taxon>Cynodonteae</taxon>
        <taxon>Eleusininae</taxon>
        <taxon>Eleusine</taxon>
    </lineage>
</organism>
<dbReference type="GO" id="GO:0051606">
    <property type="term" value="P:detection of stimulus"/>
    <property type="evidence" value="ECO:0007669"/>
    <property type="project" value="UniProtKB-ARBA"/>
</dbReference>
<keyword evidence="7" id="KW-0433">Leucine-rich repeat</keyword>
<evidence type="ECO:0000256" key="5">
    <source>
        <dbReference type="ARBA" id="ARBA00022527"/>
    </source>
</evidence>
<evidence type="ECO:0000256" key="21">
    <source>
        <dbReference type="PROSITE-ProRule" id="PRU10141"/>
    </source>
</evidence>
<dbReference type="Pfam" id="PF13855">
    <property type="entry name" value="LRR_8"/>
    <property type="match status" value="2"/>
</dbReference>
<comment type="subcellular location">
    <subcellularLocation>
        <location evidence="1">Cell membrane</location>
        <topology evidence="1">Single-pass type I membrane protein</topology>
    </subcellularLocation>
</comment>
<dbReference type="Pfam" id="PF00560">
    <property type="entry name" value="LRR_1"/>
    <property type="match status" value="4"/>
</dbReference>
<dbReference type="GO" id="GO:0004674">
    <property type="term" value="F:protein serine/threonine kinase activity"/>
    <property type="evidence" value="ECO:0007669"/>
    <property type="project" value="UniProtKB-KW"/>
</dbReference>
<dbReference type="Pfam" id="PF00069">
    <property type="entry name" value="Pkinase"/>
    <property type="match status" value="1"/>
</dbReference>
<dbReference type="PANTHER" id="PTHR48053">
    <property type="entry name" value="LEUCINE RICH REPEAT FAMILY PROTEIN, EXPRESSED"/>
    <property type="match status" value="1"/>
</dbReference>
<keyword evidence="18" id="KW-0325">Glycoprotein</keyword>
<evidence type="ECO:0000256" key="19">
    <source>
        <dbReference type="ARBA" id="ARBA00047899"/>
    </source>
</evidence>
<dbReference type="SMART" id="SM00220">
    <property type="entry name" value="S_TKc"/>
    <property type="match status" value="1"/>
</dbReference>
<evidence type="ECO:0000256" key="10">
    <source>
        <dbReference type="ARBA" id="ARBA00022729"/>
    </source>
</evidence>
<dbReference type="InterPro" id="IPR008271">
    <property type="entry name" value="Ser/Thr_kinase_AS"/>
</dbReference>
<dbReference type="Proteomes" id="UP001054889">
    <property type="component" value="Unassembled WGS sequence"/>
</dbReference>
<evidence type="ECO:0000256" key="1">
    <source>
        <dbReference type="ARBA" id="ARBA00004251"/>
    </source>
</evidence>
<dbReference type="PANTHER" id="PTHR48053:SF51">
    <property type="entry name" value="LRR RECEPTOR-LIKE SERINE_THREONINE-PROTEIN KINASE EFR"/>
    <property type="match status" value="1"/>
</dbReference>
<sequence>MSVAQSTDERALLAFKASISSNPSGVLGAWTPTNGIVNATNNVCRWSGVSCLSRQHPGRVTALELMSSNLTGVISPSIANLSFLHTLNLSGNNLHGSIPSELGMFHHLQVISLGGNSLTGKIPASLTNCARLTHVELQRNGLHGEIPSNFSYCRELRVFNVSVNSLSGGIPPSFGALLKLEFLGLHRSNLTGGIPPSLGNISSLLAFDASENYNLGGDIPDALGRLTKLNYLRLASAGLNGTIPPSLFNISSLRTLDLGNNDLSGVLPPDVGITLPRVQFLSLYNCQIKGRIPSSIGNATELRLIQLHYNDLQGTVPPAIGKLKNLEVLNLQFNQLEEIWNKDWGLMAALGNCSKLLALSLSSNRFHGVLPPSLVNLTIGIQQILMYGNRISGTVSPAIGKFSNLRALALADNALSGTIPDTIGRLHSMIGLDVSGNDISGEIPPMLVANLTQLALLDLSQNELQGSIPESFGVMRNIAVLDLSYNQFTRMIPKQGNRLTGTIPQSLSSLKGLQYLDMSQNNLSGSIPDFLSTLQFLQFLNLSYNQFDGSVPTRGVFNDSRNFSVAGNKVCGGVSELRLTKCAGSDHSVKRFHKSRTILIVSITMGFFVALVLITCSFVICARKSLKRPHVQSNETAQVENLMEQHLRLSYDELQRATDGFSEANLIGVGSFGSVYRGTLDHENQEVAIKVLNLLQHGAERSFLAECEALRSIRHRNLIKRLGQVVTSSWGGVSFFHTLNMAQRLSIALDVAKALDYLHHNGEMPIIHCDLKPSNVLIDNDMVAHVGDFGLSRFVQGANNSSLQQSSSTGGIKGTIGYIPPEYGMSSDISVEGDIYSYGVLLLEMFTAKRPTDPLFERGQSILSYVTTAYPERVMEVADQTLLQQEQAEMDEGSLEECLLLVFWVALRCSEEPPRARMATRDAIRTLTAVSEINDESMGTILLVAALMGTGYTTHAASNQSQSSSSLSALLVTDEQALLSIKGLIISDPHRLPTSNLTGTISPFLANLTFLHILNLSYNSFSGNVPWELGFLSRLLYLDLCHNSLQGMIPPSLAQASKLRVLQLEYNRFVGVLPVDIGFTLPNLQILLLSQCQLSRRIPHSIVNASQLKYVQLDDNELEGTVPLDVGNNLKNLEVITACSSVDHQGNDFKALVYEFMPNGDLDK</sequence>
<evidence type="ECO:0000256" key="17">
    <source>
        <dbReference type="ARBA" id="ARBA00023170"/>
    </source>
</evidence>
<evidence type="ECO:0000256" key="13">
    <source>
        <dbReference type="ARBA" id="ARBA00022777"/>
    </source>
</evidence>
<feature type="binding site" evidence="21">
    <location>
        <position position="690"/>
    </location>
    <ligand>
        <name>ATP</name>
        <dbReference type="ChEBI" id="CHEBI:30616"/>
    </ligand>
</feature>
<evidence type="ECO:0000256" key="7">
    <source>
        <dbReference type="ARBA" id="ARBA00022614"/>
    </source>
</evidence>
<dbReference type="FunFam" id="3.80.10.10:FF:000470">
    <property type="entry name" value="LRR receptor-like serine/threonine-protein kinase RPK2"/>
    <property type="match status" value="1"/>
</dbReference>
<dbReference type="InterPro" id="IPR011009">
    <property type="entry name" value="Kinase-like_dom_sf"/>
</dbReference>
<keyword evidence="4" id="KW-1003">Cell membrane</keyword>
<dbReference type="Pfam" id="PF08263">
    <property type="entry name" value="LRRNT_2"/>
    <property type="match status" value="2"/>
</dbReference>
<dbReference type="SUPFAM" id="SSF52058">
    <property type="entry name" value="L domain-like"/>
    <property type="match status" value="3"/>
</dbReference>
<dbReference type="InterPro" id="IPR032675">
    <property type="entry name" value="LRR_dom_sf"/>
</dbReference>
<evidence type="ECO:0000256" key="20">
    <source>
        <dbReference type="ARBA" id="ARBA00048679"/>
    </source>
</evidence>
<keyword evidence="13" id="KW-0418">Kinase</keyword>
<evidence type="ECO:0000256" key="15">
    <source>
        <dbReference type="ARBA" id="ARBA00022989"/>
    </source>
</evidence>
<dbReference type="FunFam" id="1.10.510.10:FF:000358">
    <property type="entry name" value="Putative leucine-rich repeat receptor-like serine/threonine-protein kinase"/>
    <property type="match status" value="1"/>
</dbReference>
<feature type="domain" description="Protein kinase" evidence="23">
    <location>
        <begin position="661"/>
        <end position="1005"/>
    </location>
</feature>
<keyword evidence="9 22" id="KW-0812">Transmembrane</keyword>
<comment type="catalytic activity">
    <reaction evidence="20">
        <text>L-seryl-[protein] + ATP = O-phospho-L-seryl-[protein] + ADP + H(+)</text>
        <dbReference type="Rhea" id="RHEA:17989"/>
        <dbReference type="Rhea" id="RHEA-COMP:9863"/>
        <dbReference type="Rhea" id="RHEA-COMP:11604"/>
        <dbReference type="ChEBI" id="CHEBI:15378"/>
        <dbReference type="ChEBI" id="CHEBI:29999"/>
        <dbReference type="ChEBI" id="CHEBI:30616"/>
        <dbReference type="ChEBI" id="CHEBI:83421"/>
        <dbReference type="ChEBI" id="CHEBI:456216"/>
        <dbReference type="EC" id="2.7.11.1"/>
    </reaction>
</comment>
<dbReference type="SMART" id="SM00369">
    <property type="entry name" value="LRR_TYP"/>
    <property type="match status" value="11"/>
</dbReference>
<evidence type="ECO:0000256" key="8">
    <source>
        <dbReference type="ARBA" id="ARBA00022679"/>
    </source>
</evidence>
<evidence type="ECO:0000313" key="25">
    <source>
        <dbReference type="Proteomes" id="UP001054889"/>
    </source>
</evidence>
<dbReference type="InterPro" id="IPR017441">
    <property type="entry name" value="Protein_kinase_ATP_BS"/>
</dbReference>
<evidence type="ECO:0000256" key="18">
    <source>
        <dbReference type="ARBA" id="ARBA00023180"/>
    </source>
</evidence>
<reference evidence="24" key="2">
    <citation type="submission" date="2021-12" db="EMBL/GenBank/DDBJ databases">
        <title>Resequencing data analysis of finger millet.</title>
        <authorList>
            <person name="Hatakeyama M."/>
            <person name="Aluri S."/>
            <person name="Balachadran M.T."/>
            <person name="Sivarajan S.R."/>
            <person name="Poveda L."/>
            <person name="Shimizu-Inatsugi R."/>
            <person name="Schlapbach R."/>
            <person name="Sreeman S.M."/>
            <person name="Shimizu K.K."/>
        </authorList>
    </citation>
    <scope>NUCLEOTIDE SEQUENCE</scope>
</reference>
<dbReference type="InterPro" id="IPR051716">
    <property type="entry name" value="Plant_RL_S/T_kinase"/>
</dbReference>
<dbReference type="Gene3D" id="3.80.10.10">
    <property type="entry name" value="Ribonuclease Inhibitor"/>
    <property type="match status" value="5"/>
</dbReference>
<dbReference type="PROSITE" id="PS00108">
    <property type="entry name" value="PROTEIN_KINASE_ST"/>
    <property type="match status" value="1"/>
</dbReference>
<dbReference type="SUPFAM" id="SSF56112">
    <property type="entry name" value="Protein kinase-like (PK-like)"/>
    <property type="match status" value="1"/>
</dbReference>
<accession>A0AAV5FLD4</accession>
<dbReference type="AlphaFoldDB" id="A0AAV5FLD4"/>
<dbReference type="FunFam" id="3.80.10.10:FF:000383">
    <property type="entry name" value="Leucine-rich repeat receptor protein kinase EMS1"/>
    <property type="match status" value="1"/>
</dbReference>
<dbReference type="PROSITE" id="PS50011">
    <property type="entry name" value="PROTEIN_KINASE_DOM"/>
    <property type="match status" value="1"/>
</dbReference>
<evidence type="ECO:0000256" key="9">
    <source>
        <dbReference type="ARBA" id="ARBA00022692"/>
    </source>
</evidence>
<keyword evidence="12 21" id="KW-0547">Nucleotide-binding</keyword>
<keyword evidence="6" id="KW-0597">Phosphoprotein</keyword>
<keyword evidence="15 22" id="KW-1133">Transmembrane helix</keyword>
<reference evidence="24" key="1">
    <citation type="journal article" date="2018" name="DNA Res.">
        <title>Multiple hybrid de novo genome assembly of finger millet, an orphan allotetraploid crop.</title>
        <authorList>
            <person name="Hatakeyama M."/>
            <person name="Aluri S."/>
            <person name="Balachadran M.T."/>
            <person name="Sivarajan S.R."/>
            <person name="Patrignani A."/>
            <person name="Gruter S."/>
            <person name="Poveda L."/>
            <person name="Shimizu-Inatsugi R."/>
            <person name="Baeten J."/>
            <person name="Francoijs K.J."/>
            <person name="Nataraja K.N."/>
            <person name="Reddy Y.A.N."/>
            <person name="Phadnis S."/>
            <person name="Ravikumar R.L."/>
            <person name="Schlapbach R."/>
            <person name="Sreeman S.M."/>
            <person name="Shimizu K.K."/>
        </authorList>
    </citation>
    <scope>NUCLEOTIDE SEQUENCE</scope>
</reference>
<dbReference type="GO" id="GO:0005886">
    <property type="term" value="C:plasma membrane"/>
    <property type="evidence" value="ECO:0007669"/>
    <property type="project" value="UniProtKB-SubCell"/>
</dbReference>
<dbReference type="EC" id="2.7.11.1" evidence="3"/>
<keyword evidence="10" id="KW-0732">Signal</keyword>
<evidence type="ECO:0000256" key="4">
    <source>
        <dbReference type="ARBA" id="ARBA00022475"/>
    </source>
</evidence>
<dbReference type="InterPro" id="IPR055414">
    <property type="entry name" value="LRR_R13L4/SHOC2-like"/>
</dbReference>
<dbReference type="InterPro" id="IPR013210">
    <property type="entry name" value="LRR_N_plant-typ"/>
</dbReference>
<dbReference type="PROSITE" id="PS00107">
    <property type="entry name" value="PROTEIN_KINASE_ATP"/>
    <property type="match status" value="1"/>
</dbReference>
<evidence type="ECO:0000259" key="23">
    <source>
        <dbReference type="PROSITE" id="PS50011"/>
    </source>
</evidence>
<evidence type="ECO:0000256" key="12">
    <source>
        <dbReference type="ARBA" id="ARBA00022741"/>
    </source>
</evidence>
<feature type="transmembrane region" description="Helical" evidence="22">
    <location>
        <begin position="598"/>
        <end position="622"/>
    </location>
</feature>